<keyword evidence="1" id="KW-0677">Repeat</keyword>
<keyword evidence="6" id="KW-1185">Reference proteome</keyword>
<evidence type="ECO:0000313" key="5">
    <source>
        <dbReference type="EMBL" id="OEU08112.1"/>
    </source>
</evidence>
<accession>A0A1E7EQ70</accession>
<dbReference type="EMBL" id="KV784382">
    <property type="protein sequence ID" value="OEU08112.1"/>
    <property type="molecule type" value="Genomic_DNA"/>
</dbReference>
<organism evidence="5 6">
    <name type="scientific">Fragilariopsis cylindrus CCMP1102</name>
    <dbReference type="NCBI Taxonomy" id="635003"/>
    <lineage>
        <taxon>Eukaryota</taxon>
        <taxon>Sar</taxon>
        <taxon>Stramenopiles</taxon>
        <taxon>Ochrophyta</taxon>
        <taxon>Bacillariophyta</taxon>
        <taxon>Bacillariophyceae</taxon>
        <taxon>Bacillariophycidae</taxon>
        <taxon>Bacillariales</taxon>
        <taxon>Bacillariaceae</taxon>
        <taxon>Fragilariopsis</taxon>
    </lineage>
</organism>
<sequence>MDRKRREWAKGGDDDDDSNDSDDSDGDRMLQEAIDMAIQNGKGWAPEQKEEYMKMILDDDYIPPIFCSSEEELRNTGLSEAFSSLKYDDDPAITMKLTKQRASKAFLDGKQNLAQNIQYYRTAINLYYETVHWATKIEPLEHRQQSTPTLDVKKDDDTPTKPNSSIREDTSTFEVYTENELNNIKSTLYSNSSLCHVQLKNWGYAKNDAERSLTFNDQNIKSIYRLALSYSMLREYIECGTTIDTGLDIDSKNKELLKLKKSCSTKINSARQAKQKRETQRSERIAKIKCIWKHCQNPTLSKISSTGDKIKLGRIALVASTNDSHDEDASCLESKWHHHFPHTGSIPKNIGNEWTWPCMFQYPSHNQSDFVKDFNENELLAMRMGEMYPELDEENFDGAIKETSMKWDYRNEFTCSNLAIYFECNEVTTTKNGIIHPEQVELLTDLSSTMKYYESSRALKGDEGPDIMKVVELLERKRLKKQRKQWKKQYNSLYNKPNPVDCIRIHPGMTLHEILIHPKMIVTNFIVTFIVIPENHPYHEIYLKQHPCIHILQPTQNPK</sequence>
<feature type="region of interest" description="Disordered" evidence="3">
    <location>
        <begin position="144"/>
        <end position="168"/>
    </location>
</feature>
<dbReference type="PANTHER" id="PTHR46035">
    <property type="entry name" value="TETRATRICOPEPTIDE REPEAT PROTEIN 4"/>
    <property type="match status" value="1"/>
</dbReference>
<reference evidence="5 6" key="1">
    <citation type="submission" date="2016-09" db="EMBL/GenBank/DDBJ databases">
        <title>Extensive genetic diversity and differential bi-allelic expression allows diatom success in the polar Southern Ocean.</title>
        <authorList>
            <consortium name="DOE Joint Genome Institute"/>
            <person name="Mock T."/>
            <person name="Otillar R.P."/>
            <person name="Strauss J."/>
            <person name="Dupont C."/>
            <person name="Frickenhaus S."/>
            <person name="Maumus F."/>
            <person name="Mcmullan M."/>
            <person name="Sanges R."/>
            <person name="Schmutz J."/>
            <person name="Toseland A."/>
            <person name="Valas R."/>
            <person name="Veluchamy A."/>
            <person name="Ward B.J."/>
            <person name="Allen A."/>
            <person name="Barry K."/>
            <person name="Falciatore A."/>
            <person name="Ferrante M."/>
            <person name="Fortunato A.E."/>
            <person name="Gloeckner G."/>
            <person name="Gruber A."/>
            <person name="Hipkin R."/>
            <person name="Janech M."/>
            <person name="Kroth P."/>
            <person name="Leese F."/>
            <person name="Lindquist E."/>
            <person name="Lyon B.R."/>
            <person name="Martin J."/>
            <person name="Mayer C."/>
            <person name="Parker M."/>
            <person name="Quesneville H."/>
            <person name="Raymond J."/>
            <person name="Uhlig C."/>
            <person name="Valentin K.U."/>
            <person name="Worden A.Z."/>
            <person name="Armbrust E.V."/>
            <person name="Bowler C."/>
            <person name="Green B."/>
            <person name="Moulton V."/>
            <person name="Van Oosterhout C."/>
            <person name="Grigoriev I."/>
        </authorList>
    </citation>
    <scope>NUCLEOTIDE SEQUENCE [LARGE SCALE GENOMIC DNA]</scope>
    <source>
        <strain evidence="5 6">CCMP1102</strain>
    </source>
</reference>
<dbReference type="InterPro" id="IPR011990">
    <property type="entry name" value="TPR-like_helical_dom_sf"/>
</dbReference>
<dbReference type="KEGG" id="fcy:FRACYDRAFT_229304"/>
<evidence type="ECO:0000313" key="6">
    <source>
        <dbReference type="Proteomes" id="UP000095751"/>
    </source>
</evidence>
<dbReference type="AlphaFoldDB" id="A0A1E7EQ70"/>
<dbReference type="GO" id="GO:0005634">
    <property type="term" value="C:nucleus"/>
    <property type="evidence" value="ECO:0007669"/>
    <property type="project" value="TreeGrafter"/>
</dbReference>
<dbReference type="PANTHER" id="PTHR46035:SF1">
    <property type="entry name" value="TETRATRICOPEPTIDE REPEAT PROTEIN 4"/>
    <property type="match status" value="1"/>
</dbReference>
<dbReference type="Gene3D" id="1.25.40.10">
    <property type="entry name" value="Tetratricopeptide repeat domain"/>
    <property type="match status" value="1"/>
</dbReference>
<dbReference type="InParanoid" id="A0A1E7EQ70"/>
<dbReference type="Proteomes" id="UP000095751">
    <property type="component" value="Unassembled WGS sequence"/>
</dbReference>
<dbReference type="InterPro" id="IPR044059">
    <property type="entry name" value="Csn1/TTC4_wheel"/>
</dbReference>
<dbReference type="CDD" id="cd21377">
    <property type="entry name" value="CTWD_Cns1-like"/>
    <property type="match status" value="1"/>
</dbReference>
<dbReference type="OrthoDB" id="10248838at2759"/>
<evidence type="ECO:0000256" key="3">
    <source>
        <dbReference type="SAM" id="MobiDB-lite"/>
    </source>
</evidence>
<feature type="domain" description="Cns1/TTC4 wheel" evidence="4">
    <location>
        <begin position="349"/>
        <end position="431"/>
    </location>
</feature>
<gene>
    <name evidence="5" type="ORF">FRACYDRAFT_229304</name>
</gene>
<proteinExistence type="predicted"/>
<dbReference type="SUPFAM" id="SSF48452">
    <property type="entry name" value="TPR-like"/>
    <property type="match status" value="1"/>
</dbReference>
<keyword evidence="2" id="KW-0802">TPR repeat</keyword>
<feature type="compositionally biased region" description="Basic and acidic residues" evidence="3">
    <location>
        <begin position="1"/>
        <end position="12"/>
    </location>
</feature>
<dbReference type="Pfam" id="PF18972">
    <property type="entry name" value="Wheel"/>
    <property type="match status" value="1"/>
</dbReference>
<dbReference type="GO" id="GO:0006457">
    <property type="term" value="P:protein folding"/>
    <property type="evidence" value="ECO:0007669"/>
    <property type="project" value="TreeGrafter"/>
</dbReference>
<evidence type="ECO:0000256" key="2">
    <source>
        <dbReference type="ARBA" id="ARBA00022803"/>
    </source>
</evidence>
<dbReference type="GO" id="GO:0051879">
    <property type="term" value="F:Hsp90 protein binding"/>
    <property type="evidence" value="ECO:0007669"/>
    <property type="project" value="InterPro"/>
</dbReference>
<evidence type="ECO:0000256" key="1">
    <source>
        <dbReference type="ARBA" id="ARBA00022737"/>
    </source>
</evidence>
<dbReference type="GO" id="GO:0030544">
    <property type="term" value="F:Hsp70 protein binding"/>
    <property type="evidence" value="ECO:0007669"/>
    <property type="project" value="TreeGrafter"/>
</dbReference>
<name>A0A1E7EQ70_9STRA</name>
<evidence type="ECO:0000259" key="4">
    <source>
        <dbReference type="Pfam" id="PF18972"/>
    </source>
</evidence>
<feature type="compositionally biased region" description="Acidic residues" evidence="3">
    <location>
        <begin position="13"/>
        <end position="25"/>
    </location>
</feature>
<protein>
    <recommendedName>
        <fullName evidence="4">Cns1/TTC4 wheel domain-containing protein</fullName>
    </recommendedName>
</protein>
<feature type="region of interest" description="Disordered" evidence="3">
    <location>
        <begin position="1"/>
        <end position="28"/>
    </location>
</feature>
<dbReference type="GO" id="GO:0005829">
    <property type="term" value="C:cytosol"/>
    <property type="evidence" value="ECO:0007669"/>
    <property type="project" value="TreeGrafter"/>
</dbReference>